<organism evidence="4 5">
    <name type="scientific">Ignelater luminosus</name>
    <name type="common">Cucubano</name>
    <name type="synonym">Pyrophorus luminosus</name>
    <dbReference type="NCBI Taxonomy" id="2038154"/>
    <lineage>
        <taxon>Eukaryota</taxon>
        <taxon>Metazoa</taxon>
        <taxon>Ecdysozoa</taxon>
        <taxon>Arthropoda</taxon>
        <taxon>Hexapoda</taxon>
        <taxon>Insecta</taxon>
        <taxon>Pterygota</taxon>
        <taxon>Neoptera</taxon>
        <taxon>Endopterygota</taxon>
        <taxon>Coleoptera</taxon>
        <taxon>Polyphaga</taxon>
        <taxon>Elateriformia</taxon>
        <taxon>Elateroidea</taxon>
        <taxon>Elateridae</taxon>
        <taxon>Agrypninae</taxon>
        <taxon>Pyrophorini</taxon>
        <taxon>Ignelater</taxon>
    </lineage>
</organism>
<dbReference type="InterPro" id="IPR002347">
    <property type="entry name" value="SDR_fam"/>
</dbReference>
<gene>
    <name evidence="4" type="ORF">ILUMI_22065</name>
</gene>
<dbReference type="Pfam" id="PF00106">
    <property type="entry name" value="adh_short"/>
    <property type="match status" value="1"/>
</dbReference>
<dbReference type="PANTHER" id="PTHR44229:SF8">
    <property type="entry name" value="ALCOHOL DEHYDROGENASE-RELATED"/>
    <property type="match status" value="1"/>
</dbReference>
<proteinExistence type="inferred from homology"/>
<evidence type="ECO:0000313" key="5">
    <source>
        <dbReference type="Proteomes" id="UP000801492"/>
    </source>
</evidence>
<evidence type="ECO:0000313" key="4">
    <source>
        <dbReference type="EMBL" id="KAF2884097.1"/>
    </source>
</evidence>
<keyword evidence="5" id="KW-1185">Reference proteome</keyword>
<dbReference type="EMBL" id="VTPC01090222">
    <property type="protein sequence ID" value="KAF2884097.1"/>
    <property type="molecule type" value="Genomic_DNA"/>
</dbReference>
<dbReference type="Gene3D" id="3.40.50.720">
    <property type="entry name" value="NAD(P)-binding Rossmann-like Domain"/>
    <property type="match status" value="1"/>
</dbReference>
<dbReference type="PROSITE" id="PS00061">
    <property type="entry name" value="ADH_SHORT"/>
    <property type="match status" value="1"/>
</dbReference>
<sequence length="261" mass="28648">MWELKNKVALITGGASGIGLAYAKELLRNDLKGVALIDINNENGNKAVNEILEEFKRKNCVIFIKTDITDEKQLENAFETTIKTFHQLDILINNAGIFHEVEVEKCIDVNLVAVIKGSMLAIEKYFPKYKSAPEGLIVNTASIAGLQPVERTPTYTATKYGVVGFTRAMGGDVRYQVGKTRMIAICPSLVYTPMCNATEDCVPEPFLSMIVDCVKNKPGQTPEELAKKVIPVISNAPTGSVWIVTTAGCNEVEFPSFNLNK</sequence>
<evidence type="ECO:0000256" key="2">
    <source>
        <dbReference type="ARBA" id="ARBA00023002"/>
    </source>
</evidence>
<dbReference type="PANTHER" id="PTHR44229">
    <property type="entry name" value="15-HYDROXYPROSTAGLANDIN DEHYDROGENASE [NAD(+)]"/>
    <property type="match status" value="1"/>
</dbReference>
<reference evidence="4" key="1">
    <citation type="submission" date="2019-08" db="EMBL/GenBank/DDBJ databases">
        <title>The genome of the North American firefly Photinus pyralis.</title>
        <authorList>
            <consortium name="Photinus pyralis genome working group"/>
            <person name="Fallon T.R."/>
            <person name="Sander Lower S.E."/>
            <person name="Weng J.-K."/>
        </authorList>
    </citation>
    <scope>NUCLEOTIDE SEQUENCE</scope>
    <source>
        <strain evidence="4">TRF0915ILg1</strain>
        <tissue evidence="4">Whole body</tissue>
    </source>
</reference>
<dbReference type="Proteomes" id="UP000801492">
    <property type="component" value="Unassembled WGS sequence"/>
</dbReference>
<keyword evidence="2" id="KW-0560">Oxidoreductase</keyword>
<dbReference type="AlphaFoldDB" id="A0A8K0G0V4"/>
<evidence type="ECO:0000256" key="1">
    <source>
        <dbReference type="ARBA" id="ARBA00006484"/>
    </source>
</evidence>
<dbReference type="InterPro" id="IPR020904">
    <property type="entry name" value="Sc_DH/Rdtase_CS"/>
</dbReference>
<accession>A0A8K0G0V4</accession>
<dbReference type="SUPFAM" id="SSF51735">
    <property type="entry name" value="NAD(P)-binding Rossmann-fold domains"/>
    <property type="match status" value="1"/>
</dbReference>
<dbReference type="GO" id="GO:0005737">
    <property type="term" value="C:cytoplasm"/>
    <property type="evidence" value="ECO:0007669"/>
    <property type="project" value="TreeGrafter"/>
</dbReference>
<protein>
    <submittedName>
        <fullName evidence="4">Uncharacterized protein</fullName>
    </submittedName>
</protein>
<comment type="caution">
    <text evidence="4">The sequence shown here is derived from an EMBL/GenBank/DDBJ whole genome shotgun (WGS) entry which is preliminary data.</text>
</comment>
<dbReference type="PRINTS" id="PR00080">
    <property type="entry name" value="SDRFAMILY"/>
</dbReference>
<dbReference type="InterPro" id="IPR036291">
    <property type="entry name" value="NAD(P)-bd_dom_sf"/>
</dbReference>
<dbReference type="OrthoDB" id="417891at2759"/>
<comment type="similarity">
    <text evidence="1 3">Belongs to the short-chain dehydrogenases/reductases (SDR) family.</text>
</comment>
<dbReference type="PRINTS" id="PR00081">
    <property type="entry name" value="GDHRDH"/>
</dbReference>
<evidence type="ECO:0000256" key="3">
    <source>
        <dbReference type="RuleBase" id="RU000363"/>
    </source>
</evidence>
<name>A0A8K0G0V4_IGNLU</name>
<dbReference type="GO" id="GO:0016616">
    <property type="term" value="F:oxidoreductase activity, acting on the CH-OH group of donors, NAD or NADP as acceptor"/>
    <property type="evidence" value="ECO:0007669"/>
    <property type="project" value="TreeGrafter"/>
</dbReference>
<dbReference type="FunFam" id="3.40.50.720:FF:000149">
    <property type="entry name" value="15-hydroxyprostaglandin dehydrogenase [NAD(+)]"/>
    <property type="match status" value="1"/>
</dbReference>